<evidence type="ECO:0000313" key="3">
    <source>
        <dbReference type="EMBL" id="TDE11490.1"/>
    </source>
</evidence>
<organism evidence="3 4">
    <name type="scientific">Jiangella asiatica</name>
    <dbReference type="NCBI Taxonomy" id="2530372"/>
    <lineage>
        <taxon>Bacteria</taxon>
        <taxon>Bacillati</taxon>
        <taxon>Actinomycetota</taxon>
        <taxon>Actinomycetes</taxon>
        <taxon>Jiangellales</taxon>
        <taxon>Jiangellaceae</taxon>
        <taxon>Jiangella</taxon>
    </lineage>
</organism>
<evidence type="ECO:0000259" key="2">
    <source>
        <dbReference type="Pfam" id="PF08327"/>
    </source>
</evidence>
<dbReference type="InterPro" id="IPR023393">
    <property type="entry name" value="START-like_dom_sf"/>
</dbReference>
<comment type="caution">
    <text evidence="3">The sequence shown here is derived from an EMBL/GenBank/DDBJ whole genome shotgun (WGS) entry which is preliminary data.</text>
</comment>
<keyword evidence="4" id="KW-1185">Reference proteome</keyword>
<evidence type="ECO:0000256" key="1">
    <source>
        <dbReference type="ARBA" id="ARBA00006817"/>
    </source>
</evidence>
<name>A0A4R5DHS9_9ACTN</name>
<dbReference type="Gene3D" id="3.30.530.20">
    <property type="match status" value="1"/>
</dbReference>
<feature type="domain" description="Activator of Hsp90 ATPase homologue 1/2-like C-terminal" evidence="2">
    <location>
        <begin position="22"/>
        <end position="159"/>
    </location>
</feature>
<dbReference type="RefSeq" id="WP_131893746.1">
    <property type="nucleotide sequence ID" value="NZ_SMKZ01000010.1"/>
</dbReference>
<comment type="similarity">
    <text evidence="1">Belongs to the AHA1 family.</text>
</comment>
<dbReference type="InterPro" id="IPR013538">
    <property type="entry name" value="ASHA1/2-like_C"/>
</dbReference>
<reference evidence="3 4" key="1">
    <citation type="submission" date="2019-03" db="EMBL/GenBank/DDBJ databases">
        <title>Draft genome sequences of novel Actinobacteria.</title>
        <authorList>
            <person name="Sahin N."/>
            <person name="Ay H."/>
            <person name="Saygin H."/>
        </authorList>
    </citation>
    <scope>NUCLEOTIDE SEQUENCE [LARGE SCALE GENOMIC DNA]</scope>
    <source>
        <strain evidence="3 4">5K138</strain>
    </source>
</reference>
<dbReference type="EMBL" id="SMKZ01000010">
    <property type="protein sequence ID" value="TDE11490.1"/>
    <property type="molecule type" value="Genomic_DNA"/>
</dbReference>
<dbReference type="Proteomes" id="UP000294739">
    <property type="component" value="Unassembled WGS sequence"/>
</dbReference>
<dbReference type="SUPFAM" id="SSF55961">
    <property type="entry name" value="Bet v1-like"/>
    <property type="match status" value="1"/>
</dbReference>
<accession>A0A4R5DHS9</accession>
<evidence type="ECO:0000313" key="4">
    <source>
        <dbReference type="Proteomes" id="UP000294739"/>
    </source>
</evidence>
<dbReference type="AlphaFoldDB" id="A0A4R5DHS9"/>
<dbReference type="CDD" id="cd07814">
    <property type="entry name" value="SRPBCC_CalC_Aha1-like"/>
    <property type="match status" value="1"/>
</dbReference>
<dbReference type="OrthoDB" id="3365660at2"/>
<dbReference type="Pfam" id="PF08327">
    <property type="entry name" value="AHSA1"/>
    <property type="match status" value="1"/>
</dbReference>
<gene>
    <name evidence="3" type="ORF">E1269_09515</name>
</gene>
<protein>
    <submittedName>
        <fullName evidence="3">SRPBCC domain-containing protein</fullName>
    </submittedName>
</protein>
<dbReference type="InParanoid" id="A0A4R5DHS9"/>
<proteinExistence type="inferred from homology"/>
<sequence length="166" mass="18008">MTVTRVEKDFDALTLTVVAEFAAPVERVWQLWADPRQLERWWGPPDFPMSVHSYDLSPGGVVTYVLTGSGGQSSRGRWRVAAVTPPTALEFTDGFADRNGDPVAGAPTTSVRVELSADGDGTRMVVRSVFSSREHMEQLAELGAMDIFAGTIGQMDAVLADGRPRP</sequence>